<dbReference type="EMBL" id="JAVFKD010000004">
    <property type="protein sequence ID" value="KAK5995482.1"/>
    <property type="molecule type" value="Genomic_DNA"/>
</dbReference>
<sequence>MTSSATFEPIQASAAAAIAGYSIAPKEHMGIQIPQAEHRINFVNFWKIAPGSRVLEIGCGQGDCTAVLAEAVGPTGHVDAVDPGRPDYGAPWTLAQAQAHLSASSIGDRISWHFAEPTKFLADHAGENWDYVVFAHCIWYFESPTLLDNMLAALKGRATNLLIAEYALKATEKDAVPHVLAAVARATLEAHNKASEANIRCLSSPAAIADAAKDKGWTLGAETIIVPAEGLLDGSWEVGPVKSKGFLEEVEEHIEDLRVKALLHSARDAVIGVMESQGVTKARTMDVWIAKFN</sequence>
<keyword evidence="2" id="KW-1185">Reference proteome</keyword>
<proteinExistence type="predicted"/>
<dbReference type="Pfam" id="PF13489">
    <property type="entry name" value="Methyltransf_23"/>
    <property type="match status" value="1"/>
</dbReference>
<accession>A0ABR0STK5</accession>
<dbReference type="InterPro" id="IPR029063">
    <property type="entry name" value="SAM-dependent_MTases_sf"/>
</dbReference>
<comment type="caution">
    <text evidence="1">The sequence shown here is derived from an EMBL/GenBank/DDBJ whole genome shotgun (WGS) entry which is preliminary data.</text>
</comment>
<protein>
    <submittedName>
        <fullName evidence="1">Methyltransferase ustM-like protein</fullName>
    </submittedName>
</protein>
<dbReference type="SUPFAM" id="SSF53335">
    <property type="entry name" value="S-adenosyl-L-methionine-dependent methyltransferases"/>
    <property type="match status" value="1"/>
</dbReference>
<gene>
    <name evidence="1" type="ORF">PT974_03890</name>
</gene>
<name>A0ABR0STK5_9HYPO</name>
<organism evidence="1 2">
    <name type="scientific">Cladobotryum mycophilum</name>
    <dbReference type="NCBI Taxonomy" id="491253"/>
    <lineage>
        <taxon>Eukaryota</taxon>
        <taxon>Fungi</taxon>
        <taxon>Dikarya</taxon>
        <taxon>Ascomycota</taxon>
        <taxon>Pezizomycotina</taxon>
        <taxon>Sordariomycetes</taxon>
        <taxon>Hypocreomycetidae</taxon>
        <taxon>Hypocreales</taxon>
        <taxon>Hypocreaceae</taxon>
        <taxon>Cladobotryum</taxon>
    </lineage>
</organism>
<reference evidence="1 2" key="1">
    <citation type="submission" date="2024-01" db="EMBL/GenBank/DDBJ databases">
        <title>Complete genome of Cladobotryum mycophilum ATHUM6906.</title>
        <authorList>
            <person name="Christinaki A.C."/>
            <person name="Myridakis A.I."/>
            <person name="Kouvelis V.N."/>
        </authorList>
    </citation>
    <scope>NUCLEOTIDE SEQUENCE [LARGE SCALE GENOMIC DNA]</scope>
    <source>
        <strain evidence="1 2">ATHUM6906</strain>
    </source>
</reference>
<dbReference type="Gene3D" id="3.40.50.150">
    <property type="entry name" value="Vaccinia Virus protein VP39"/>
    <property type="match status" value="1"/>
</dbReference>
<evidence type="ECO:0000313" key="2">
    <source>
        <dbReference type="Proteomes" id="UP001338125"/>
    </source>
</evidence>
<evidence type="ECO:0000313" key="1">
    <source>
        <dbReference type="EMBL" id="KAK5995482.1"/>
    </source>
</evidence>
<dbReference type="Proteomes" id="UP001338125">
    <property type="component" value="Unassembled WGS sequence"/>
</dbReference>